<evidence type="ECO:0000313" key="3">
    <source>
        <dbReference type="Proteomes" id="UP000179807"/>
    </source>
</evidence>
<comment type="caution">
    <text evidence="2">The sequence shown here is derived from an EMBL/GenBank/DDBJ whole genome shotgun (WGS) entry which is preliminary data.</text>
</comment>
<name>A0A1J4JXS3_9EUKA</name>
<feature type="region of interest" description="Disordered" evidence="1">
    <location>
        <begin position="157"/>
        <end position="261"/>
    </location>
</feature>
<feature type="compositionally biased region" description="Low complexity" evidence="1">
    <location>
        <begin position="50"/>
        <end position="73"/>
    </location>
</feature>
<evidence type="ECO:0000256" key="1">
    <source>
        <dbReference type="SAM" id="MobiDB-lite"/>
    </source>
</evidence>
<dbReference type="Proteomes" id="UP000179807">
    <property type="component" value="Unassembled WGS sequence"/>
</dbReference>
<feature type="compositionally biased region" description="Low complexity" evidence="1">
    <location>
        <begin position="16"/>
        <end position="36"/>
    </location>
</feature>
<feature type="compositionally biased region" description="Low complexity" evidence="1">
    <location>
        <begin position="372"/>
        <end position="388"/>
    </location>
</feature>
<reference evidence="2" key="1">
    <citation type="submission" date="2016-10" db="EMBL/GenBank/DDBJ databases">
        <authorList>
            <person name="Benchimol M."/>
            <person name="Almeida L.G."/>
            <person name="Vasconcelos A.T."/>
            <person name="Perreira-Neves A."/>
            <person name="Rosa I.A."/>
            <person name="Tasca T."/>
            <person name="Bogo M.R."/>
            <person name="de Souza W."/>
        </authorList>
    </citation>
    <scope>NUCLEOTIDE SEQUENCE [LARGE SCALE GENOMIC DNA]</scope>
    <source>
        <strain evidence="2">K</strain>
    </source>
</reference>
<proteinExistence type="predicted"/>
<feature type="compositionally biased region" description="Polar residues" evidence="1">
    <location>
        <begin position="37"/>
        <end position="49"/>
    </location>
</feature>
<feature type="compositionally biased region" description="Pro residues" evidence="1">
    <location>
        <begin position="429"/>
        <end position="438"/>
    </location>
</feature>
<accession>A0A1J4JXS3</accession>
<gene>
    <name evidence="2" type="ORF">TRFO_01471</name>
</gene>
<dbReference type="VEuPathDB" id="TrichDB:TRFO_01471"/>
<feature type="compositionally biased region" description="Low complexity" evidence="1">
    <location>
        <begin position="331"/>
        <end position="346"/>
    </location>
</feature>
<keyword evidence="3" id="KW-1185">Reference proteome</keyword>
<evidence type="ECO:0000313" key="2">
    <source>
        <dbReference type="EMBL" id="OHT03795.1"/>
    </source>
</evidence>
<feature type="compositionally biased region" description="Polar residues" evidence="1">
    <location>
        <begin position="1"/>
        <end position="10"/>
    </location>
</feature>
<feature type="compositionally biased region" description="Polar residues" evidence="1">
    <location>
        <begin position="200"/>
        <end position="261"/>
    </location>
</feature>
<dbReference type="EMBL" id="MLAK01000815">
    <property type="protein sequence ID" value="OHT03795.1"/>
    <property type="molecule type" value="Genomic_DNA"/>
</dbReference>
<feature type="region of interest" description="Disordered" evidence="1">
    <location>
        <begin position="1"/>
        <end position="73"/>
    </location>
</feature>
<protein>
    <submittedName>
        <fullName evidence="2">Uncharacterized protein</fullName>
    </submittedName>
</protein>
<organism evidence="2 3">
    <name type="scientific">Tritrichomonas foetus</name>
    <dbReference type="NCBI Taxonomy" id="1144522"/>
    <lineage>
        <taxon>Eukaryota</taxon>
        <taxon>Metamonada</taxon>
        <taxon>Parabasalia</taxon>
        <taxon>Tritrichomonadida</taxon>
        <taxon>Tritrichomonadidae</taxon>
        <taxon>Tritrichomonas</taxon>
    </lineage>
</organism>
<feature type="region of interest" description="Disordered" evidence="1">
    <location>
        <begin position="294"/>
        <end position="451"/>
    </location>
</feature>
<dbReference type="RefSeq" id="XP_068356931.1">
    <property type="nucleotide sequence ID" value="XM_068490117.1"/>
</dbReference>
<sequence>MPNSFPSPTETRLIDSSNKFPSQQSFPPQQPNLNQNDYLNFPSSLGSFHQQQQQPNQNQQPDQIQQPVQQMPPESCQAIKPLIHTPIKNSGQQIPDAPGSVITNDEFDDIFATFGANPDKFNEFLRFVQQTNKDDADFLAQNMPGLFALLRLPKYPSSINDHQKQPQQQQCQSQQQQQRMPPPPTSSPPSSKQMHPEPSTLFQGSLTNGSFEAPNQSHFNPQYQGQTQNFGQESFQPPTHQHQPSQGFYDSPSQFGDSSTRNQMGGGSIDDIFAERMGGISQNQQPLNSIITPGQSHDNRPDFLPISGQMPANPIPREDFTPPEFRSRQQPLNSPFSPPGSNSSIPDGFRPNDYTNFQPPGYRPNGLSFNGPPHNNSTFNPPFNPSFNQPGGTNSRFGPPPGSSEFGGPPIGSSPSFAGPLGGSDSRFGPPPGGPPRGPSFSGPSTNSPEFLKYLNQLNPDEQSVFNRAHLMYPQYLPMELFSLYVDVSGKNEDTFFELLRLN</sequence>
<feature type="compositionally biased region" description="Low complexity" evidence="1">
    <location>
        <begin position="165"/>
        <end position="179"/>
    </location>
</feature>
<dbReference type="GeneID" id="94824821"/>
<dbReference type="AlphaFoldDB" id="A0A1J4JXS3"/>
<feature type="compositionally biased region" description="Low complexity" evidence="1">
    <location>
        <begin position="403"/>
        <end position="428"/>
    </location>
</feature>